<feature type="domain" description="N-acetyltransferase" evidence="4">
    <location>
        <begin position="8"/>
        <end position="166"/>
    </location>
</feature>
<accession>A0A6N2ZPE0</accession>
<proteinExistence type="inferred from homology"/>
<evidence type="ECO:0000313" key="5">
    <source>
        <dbReference type="EMBL" id="VYT81214.1"/>
    </source>
</evidence>
<dbReference type="RefSeq" id="WP_118335489.1">
    <property type="nucleotide sequence ID" value="NZ_CACRTW010000007.1"/>
</dbReference>
<dbReference type="InterPro" id="IPR016181">
    <property type="entry name" value="Acyl_CoA_acyltransferase"/>
</dbReference>
<protein>
    <recommendedName>
        <fullName evidence="4">N-acetyltransferase domain-containing protein</fullName>
    </recommendedName>
</protein>
<dbReference type="GO" id="GO:0008999">
    <property type="term" value="F:protein-N-terminal-alanine acetyltransferase activity"/>
    <property type="evidence" value="ECO:0007669"/>
    <property type="project" value="TreeGrafter"/>
</dbReference>
<dbReference type="PANTHER" id="PTHR43792:SF8">
    <property type="entry name" value="[RIBOSOMAL PROTEIN US5]-ALANINE N-ACETYLTRANSFERASE"/>
    <property type="match status" value="1"/>
</dbReference>
<name>A0A6N2ZPE0_9ACTN</name>
<dbReference type="SUPFAM" id="SSF55729">
    <property type="entry name" value="Acyl-CoA N-acyltransferases (Nat)"/>
    <property type="match status" value="1"/>
</dbReference>
<dbReference type="Gene3D" id="3.40.630.30">
    <property type="match status" value="1"/>
</dbReference>
<dbReference type="AlphaFoldDB" id="A0A6N2ZPE0"/>
<dbReference type="InterPro" id="IPR051531">
    <property type="entry name" value="N-acetyltransferase"/>
</dbReference>
<reference evidence="5" key="1">
    <citation type="submission" date="2019-11" db="EMBL/GenBank/DDBJ databases">
        <authorList>
            <person name="Feng L."/>
        </authorList>
    </citation>
    <scope>NUCLEOTIDE SEQUENCE</scope>
    <source>
        <strain evidence="5">CaerofaciensLFYP39</strain>
    </source>
</reference>
<keyword evidence="2" id="KW-0012">Acyltransferase</keyword>
<dbReference type="EMBL" id="CACRTW010000007">
    <property type="protein sequence ID" value="VYT81214.1"/>
    <property type="molecule type" value="Genomic_DNA"/>
</dbReference>
<evidence type="ECO:0000256" key="2">
    <source>
        <dbReference type="ARBA" id="ARBA00023315"/>
    </source>
</evidence>
<gene>
    <name evidence="5" type="ORF">CALFYP39_00654</name>
</gene>
<evidence type="ECO:0000256" key="1">
    <source>
        <dbReference type="ARBA" id="ARBA00022679"/>
    </source>
</evidence>
<evidence type="ECO:0000256" key="3">
    <source>
        <dbReference type="ARBA" id="ARBA00038502"/>
    </source>
</evidence>
<comment type="similarity">
    <text evidence="3">Belongs to the acetyltransferase family. RimJ subfamily.</text>
</comment>
<dbReference type="Pfam" id="PF13302">
    <property type="entry name" value="Acetyltransf_3"/>
    <property type="match status" value="1"/>
</dbReference>
<organism evidence="5">
    <name type="scientific">Collinsella aerofaciens</name>
    <dbReference type="NCBI Taxonomy" id="74426"/>
    <lineage>
        <taxon>Bacteria</taxon>
        <taxon>Bacillati</taxon>
        <taxon>Actinomycetota</taxon>
        <taxon>Coriobacteriia</taxon>
        <taxon>Coriobacteriales</taxon>
        <taxon>Coriobacteriaceae</taxon>
        <taxon>Collinsella</taxon>
    </lineage>
</organism>
<sequence length="200" mass="21856">MRDIETSRLLLRAWRVNDAAEAASVFRYASDPLVGPRAGWPPHASVDESARIVRDVLAVENNWAIIVKFEGDGPVGSIALKPFSSQLLDCFDSAPELREHFGRLAGEGALEVGYWIGRSLWGRGYMTESLGAVLEYAFGTLGAPAVWGLHFASNDGSGRVMEKCGMAPAFEQRDVAYPLVGESHDTVCRLVTADQWDSVR</sequence>
<dbReference type="InterPro" id="IPR000182">
    <property type="entry name" value="GNAT_dom"/>
</dbReference>
<evidence type="ECO:0000259" key="4">
    <source>
        <dbReference type="Pfam" id="PF13302"/>
    </source>
</evidence>
<dbReference type="GO" id="GO:0005737">
    <property type="term" value="C:cytoplasm"/>
    <property type="evidence" value="ECO:0007669"/>
    <property type="project" value="TreeGrafter"/>
</dbReference>
<keyword evidence="1" id="KW-0808">Transferase</keyword>
<dbReference type="PANTHER" id="PTHR43792">
    <property type="entry name" value="GNAT FAMILY, PUTATIVE (AFU_ORTHOLOGUE AFUA_3G00765)-RELATED-RELATED"/>
    <property type="match status" value="1"/>
</dbReference>